<sequence length="144" mass="15878">MKKTKEKQATQHEEAATNNGFNYLPPSPPAQQKASSQELLQSPALQASFSLLTDDHDQCLSTDGTDSIDPRDCLALEDFESFIASREAQTSLPSPTTNSYLLSMQPLDFSLTPLLNNQDFDIDQDTIHSTDYALFPSLPDHTGD</sequence>
<evidence type="ECO:0000256" key="1">
    <source>
        <dbReference type="SAM" id="MobiDB-lite"/>
    </source>
</evidence>
<dbReference type="InParanoid" id="A0A1C7N4K5"/>
<evidence type="ECO:0000313" key="3">
    <source>
        <dbReference type="Proteomes" id="UP000093000"/>
    </source>
</evidence>
<accession>A0A1C7N4K5</accession>
<organism evidence="2 3">
    <name type="scientific">Choanephora cucurbitarum</name>
    <dbReference type="NCBI Taxonomy" id="101091"/>
    <lineage>
        <taxon>Eukaryota</taxon>
        <taxon>Fungi</taxon>
        <taxon>Fungi incertae sedis</taxon>
        <taxon>Mucoromycota</taxon>
        <taxon>Mucoromycotina</taxon>
        <taxon>Mucoromycetes</taxon>
        <taxon>Mucorales</taxon>
        <taxon>Mucorineae</taxon>
        <taxon>Choanephoraceae</taxon>
        <taxon>Choanephoroideae</taxon>
        <taxon>Choanephora</taxon>
    </lineage>
</organism>
<feature type="region of interest" description="Disordered" evidence="1">
    <location>
        <begin position="1"/>
        <end position="40"/>
    </location>
</feature>
<dbReference type="AlphaFoldDB" id="A0A1C7N4K5"/>
<gene>
    <name evidence="2" type="ORF">A0J61_07926</name>
</gene>
<dbReference type="EMBL" id="LUGH01000568">
    <property type="protein sequence ID" value="OBZ84023.1"/>
    <property type="molecule type" value="Genomic_DNA"/>
</dbReference>
<reference evidence="2 3" key="1">
    <citation type="submission" date="2016-03" db="EMBL/GenBank/DDBJ databases">
        <title>Choanephora cucurbitarum.</title>
        <authorList>
            <person name="Min B."/>
            <person name="Park H."/>
            <person name="Park J.-H."/>
            <person name="Shin H.-D."/>
            <person name="Choi I.-G."/>
        </authorList>
    </citation>
    <scope>NUCLEOTIDE SEQUENCE [LARGE SCALE GENOMIC DNA]</scope>
    <source>
        <strain evidence="2 3">KUS-F28377</strain>
    </source>
</reference>
<name>A0A1C7N4K5_9FUNG</name>
<dbReference type="OrthoDB" id="10400086at2759"/>
<evidence type="ECO:0000313" key="2">
    <source>
        <dbReference type="EMBL" id="OBZ84023.1"/>
    </source>
</evidence>
<keyword evidence="3" id="KW-1185">Reference proteome</keyword>
<comment type="caution">
    <text evidence="2">The sequence shown here is derived from an EMBL/GenBank/DDBJ whole genome shotgun (WGS) entry which is preliminary data.</text>
</comment>
<protein>
    <submittedName>
        <fullName evidence="2">Uncharacterized protein</fullName>
    </submittedName>
</protein>
<dbReference type="Proteomes" id="UP000093000">
    <property type="component" value="Unassembled WGS sequence"/>
</dbReference>
<feature type="compositionally biased region" description="Basic and acidic residues" evidence="1">
    <location>
        <begin position="1"/>
        <end position="15"/>
    </location>
</feature>
<proteinExistence type="predicted"/>